<dbReference type="RefSeq" id="WP_250857373.1">
    <property type="nucleotide sequence ID" value="NZ_JAGSOJ010000001.1"/>
</dbReference>
<comment type="caution">
    <text evidence="1">The sequence shown here is derived from an EMBL/GenBank/DDBJ whole genome shotgun (WGS) entry which is preliminary data.</text>
</comment>
<proteinExistence type="predicted"/>
<sequence>MKDVFMIVENDLGKKVELELVDKMTLNGKKYVILSALNSDNAFAYRVIEKNGRKDYKSIGSGEEFAQVLKAYNLKQG</sequence>
<dbReference type="EMBL" id="JAGSOJ010000001">
    <property type="protein sequence ID" value="MCM1988508.1"/>
    <property type="molecule type" value="Genomic_DNA"/>
</dbReference>
<dbReference type="AlphaFoldDB" id="A0A9J6NWS4"/>
<evidence type="ECO:0000313" key="1">
    <source>
        <dbReference type="EMBL" id="MCM1988508.1"/>
    </source>
</evidence>
<accession>A0A9J6NWS4</accession>
<dbReference type="InterPro" id="IPR009711">
    <property type="entry name" value="UPF0473"/>
</dbReference>
<reference evidence="1" key="1">
    <citation type="journal article" date="2021" name="mSystems">
        <title>Bacteria and Archaea Synergistically Convert Glycine Betaine to Biogenic Methane in the Formosa Cold Seep of the South China Sea.</title>
        <authorList>
            <person name="Li L."/>
            <person name="Zhang W."/>
            <person name="Zhang S."/>
            <person name="Song L."/>
            <person name="Sun Q."/>
            <person name="Zhang H."/>
            <person name="Xiang H."/>
            <person name="Dong X."/>
        </authorList>
    </citation>
    <scope>NUCLEOTIDE SEQUENCE</scope>
    <source>
        <strain evidence="1">ZWT</strain>
    </source>
</reference>
<keyword evidence="2" id="KW-1185">Reference proteome</keyword>
<dbReference type="Proteomes" id="UP001056429">
    <property type="component" value="Unassembled WGS sequence"/>
</dbReference>
<evidence type="ECO:0000313" key="2">
    <source>
        <dbReference type="Proteomes" id="UP001056429"/>
    </source>
</evidence>
<dbReference type="Pfam" id="PF06949">
    <property type="entry name" value="DUF1292"/>
    <property type="match status" value="1"/>
</dbReference>
<organism evidence="1 2">
    <name type="scientific">Oceanirhabdus seepicola</name>
    <dbReference type="NCBI Taxonomy" id="2828781"/>
    <lineage>
        <taxon>Bacteria</taxon>
        <taxon>Bacillati</taxon>
        <taxon>Bacillota</taxon>
        <taxon>Clostridia</taxon>
        <taxon>Eubacteriales</taxon>
        <taxon>Clostridiaceae</taxon>
        <taxon>Oceanirhabdus</taxon>
    </lineage>
</organism>
<protein>
    <submittedName>
        <fullName evidence="1">DUF1292 domain-containing protein</fullName>
    </submittedName>
</protein>
<reference evidence="1" key="2">
    <citation type="submission" date="2021-04" db="EMBL/GenBank/DDBJ databases">
        <authorList>
            <person name="Dong X."/>
        </authorList>
    </citation>
    <scope>NUCLEOTIDE SEQUENCE</scope>
    <source>
        <strain evidence="1">ZWT</strain>
    </source>
</reference>
<name>A0A9J6NWS4_9CLOT</name>
<gene>
    <name evidence="1" type="ORF">KDK92_02065</name>
</gene>